<evidence type="ECO:0000259" key="1">
    <source>
        <dbReference type="Pfam" id="PF00534"/>
    </source>
</evidence>
<dbReference type="InterPro" id="IPR028098">
    <property type="entry name" value="Glyco_trans_4-like_N"/>
</dbReference>
<evidence type="ECO:0000313" key="3">
    <source>
        <dbReference type="EMBL" id="BCN92703.1"/>
    </source>
</evidence>
<dbReference type="SUPFAM" id="SSF53756">
    <property type="entry name" value="UDP-Glycosyltransferase/glycogen phosphorylase"/>
    <property type="match status" value="1"/>
</dbReference>
<dbReference type="EMBL" id="AP024202">
    <property type="protein sequence ID" value="BCN92703.1"/>
    <property type="molecule type" value="Genomic_DNA"/>
</dbReference>
<dbReference type="Proteomes" id="UP001054820">
    <property type="component" value="Chromosome"/>
</dbReference>
<dbReference type="PANTHER" id="PTHR45947">
    <property type="entry name" value="SULFOQUINOVOSYL TRANSFERASE SQD2"/>
    <property type="match status" value="1"/>
</dbReference>
<reference evidence="3" key="1">
    <citation type="journal article" date="2022" name="Arch. Microbiol.">
        <title>Thiomicrorhabdus immobilis sp. nov., a mesophilic sulfur-oxidizing bacterium isolated from sediment of a brackish lake in northern Japan.</title>
        <authorList>
            <person name="Kojima H."/>
            <person name="Mochizuki J."/>
            <person name="Kanda M."/>
            <person name="Watanabe T."/>
            <person name="Fukui M."/>
        </authorList>
    </citation>
    <scope>NUCLEOTIDE SEQUENCE</scope>
    <source>
        <strain evidence="3">Am19</strain>
    </source>
</reference>
<organism evidence="3 4">
    <name type="scientific">Thiomicrorhabdus immobilis</name>
    <dbReference type="NCBI Taxonomy" id="2791037"/>
    <lineage>
        <taxon>Bacteria</taxon>
        <taxon>Pseudomonadati</taxon>
        <taxon>Pseudomonadota</taxon>
        <taxon>Gammaproteobacteria</taxon>
        <taxon>Thiotrichales</taxon>
        <taxon>Piscirickettsiaceae</taxon>
        <taxon>Thiomicrorhabdus</taxon>
    </lineage>
</organism>
<feature type="domain" description="Glycosyl transferase family 1" evidence="1">
    <location>
        <begin position="197"/>
        <end position="336"/>
    </location>
</feature>
<keyword evidence="4" id="KW-1185">Reference proteome</keyword>
<evidence type="ECO:0008006" key="5">
    <source>
        <dbReference type="Google" id="ProtNLM"/>
    </source>
</evidence>
<feature type="domain" description="Glycosyltransferase subfamily 4-like N-terminal" evidence="2">
    <location>
        <begin position="43"/>
        <end position="192"/>
    </location>
</feature>
<dbReference type="Gene3D" id="3.40.50.2000">
    <property type="entry name" value="Glycogen Phosphorylase B"/>
    <property type="match status" value="1"/>
</dbReference>
<dbReference type="CDD" id="cd03804">
    <property type="entry name" value="GT4_WbaZ-like"/>
    <property type="match status" value="1"/>
</dbReference>
<dbReference type="InterPro" id="IPR001296">
    <property type="entry name" value="Glyco_trans_1"/>
</dbReference>
<dbReference type="Pfam" id="PF13439">
    <property type="entry name" value="Glyco_transf_4"/>
    <property type="match status" value="1"/>
</dbReference>
<protein>
    <recommendedName>
        <fullName evidence="5">Glycosyl transferase family 1</fullName>
    </recommendedName>
</protein>
<dbReference type="RefSeq" id="WP_237262828.1">
    <property type="nucleotide sequence ID" value="NZ_AP024202.1"/>
</dbReference>
<gene>
    <name evidence="3" type="ORF">THMIRHAM_04880</name>
</gene>
<evidence type="ECO:0000259" key="2">
    <source>
        <dbReference type="Pfam" id="PF13439"/>
    </source>
</evidence>
<dbReference type="InterPro" id="IPR050194">
    <property type="entry name" value="Glycosyltransferase_grp1"/>
</dbReference>
<accession>A0ABN6CUY1</accession>
<dbReference type="PANTHER" id="PTHR45947:SF3">
    <property type="entry name" value="SULFOQUINOVOSYL TRANSFERASE SQD2"/>
    <property type="match status" value="1"/>
</dbReference>
<dbReference type="Pfam" id="PF00534">
    <property type="entry name" value="Glycos_transf_1"/>
    <property type="match status" value="1"/>
</dbReference>
<evidence type="ECO:0000313" key="4">
    <source>
        <dbReference type="Proteomes" id="UP001054820"/>
    </source>
</evidence>
<proteinExistence type="predicted"/>
<name>A0ABN6CUY1_9GAMM</name>
<sequence length="375" mass="43262">MKKIAVIHDWLVTYAGAERVLEQILEVYPEADLFSIVDFLPSDERGFILNKPVKTSFIQKWPKAKNNYRSYLPLMPLAVEQFDLSEYDLIISSSHAVAKAVLTGPDQLHISYVHSPIRYAWDLQHQYLRESGLNKGLKGWVAKYLLHRIRKWDVGTANRVDVFVANSNFIKRRIEKVYRRESDVIFPPVSVDEFDLFEDKEEFYLTASRMVPYKKMDMIVEAFAQMPEKKLRVIGTGPDFEKIKKVAQCYSNIELLGYQPFSVLKESMQKAKGFMFAAEEDFGITPVEAQACGTPVIGFGKGGLLDTVIDGKTGIYFKEQTMGSLMEAINRFEQVKFEPQVIRNHALQFSNEVFKQKFSDFVEQEWGKFQEKLND</sequence>